<evidence type="ECO:0000313" key="1">
    <source>
        <dbReference type="EMBL" id="RUO27876.1"/>
    </source>
</evidence>
<dbReference type="RefSeq" id="WP_126790174.1">
    <property type="nucleotide sequence ID" value="NZ_PIPN01000007.1"/>
</dbReference>
<reference evidence="1 2" key="1">
    <citation type="journal article" date="2018" name="Front. Microbiol.">
        <title>Genome-Based Analysis Reveals the Taxonomy and Diversity of the Family Idiomarinaceae.</title>
        <authorList>
            <person name="Liu Y."/>
            <person name="Lai Q."/>
            <person name="Shao Z."/>
        </authorList>
    </citation>
    <scope>NUCLEOTIDE SEQUENCE [LARGE SCALE GENOMIC DNA]</scope>
    <source>
        <strain evidence="1 2">GBSy1</strain>
    </source>
</reference>
<gene>
    <name evidence="1" type="ORF">CWE12_13140</name>
</gene>
<dbReference type="Proteomes" id="UP000287410">
    <property type="component" value="Unassembled WGS sequence"/>
</dbReference>
<name>A0ABY0BUF9_9GAMM</name>
<proteinExistence type="predicted"/>
<protein>
    <recommendedName>
        <fullName evidence="3">BON domain-containing protein</fullName>
    </recommendedName>
</protein>
<dbReference type="EMBL" id="PIPN01000007">
    <property type="protein sequence ID" value="RUO27876.1"/>
    <property type="molecule type" value="Genomic_DNA"/>
</dbReference>
<comment type="caution">
    <text evidence="1">The sequence shown here is derived from an EMBL/GenBank/DDBJ whole genome shotgun (WGS) entry which is preliminary data.</text>
</comment>
<sequence>MSTFKYKPYYKFDGQTHSSPSREELSPEEAEERVRCFFEDIAHYFEDNIAINKEGDLVSISGDIKQSDCDELVKKCLNSLDLFAHKIS</sequence>
<evidence type="ECO:0008006" key="3">
    <source>
        <dbReference type="Google" id="ProtNLM"/>
    </source>
</evidence>
<keyword evidence="2" id="KW-1185">Reference proteome</keyword>
<organism evidence="1 2">
    <name type="scientific">Aliidiomarina sedimenti</name>
    <dbReference type="NCBI Taxonomy" id="1933879"/>
    <lineage>
        <taxon>Bacteria</taxon>
        <taxon>Pseudomonadati</taxon>
        <taxon>Pseudomonadota</taxon>
        <taxon>Gammaproteobacteria</taxon>
        <taxon>Alteromonadales</taxon>
        <taxon>Idiomarinaceae</taxon>
        <taxon>Aliidiomarina</taxon>
    </lineage>
</organism>
<evidence type="ECO:0000313" key="2">
    <source>
        <dbReference type="Proteomes" id="UP000287410"/>
    </source>
</evidence>
<accession>A0ABY0BUF9</accession>